<sequence length="420" mass="46441">MHPTPLTSTLLLFTLFCFGYAWLMNSSEAVGAGLGILVVLVIQAGIFHAKLRTLVLSLNVTRDVDKQILHQNSIVNITSSITVVIKQLTASFEDVPPTGSVLISGSTKFIEGRATYAVRIPVIGDSYFRGIQITCSDMFFARTLLFARNAGLPKFTMYPTGISQTYTIIGHGAGWGAKEYDRHALLQGFDIRSLRPYSDGDNIRDIDWKLSSKHRDLYVRLKSDASGGLPALIADIPPLGASKETCIHFAETVIGALEGIKIGDDFPVIFFSGAMYLGITRSGLTHEINAMLKRAGSIRPTDYVFRLSHPYALMETDKPGKIMTDFEQRISDLEQQYAGRYPTDFENVVKNIVMDMENETHVTFVTTAHGDLSHLTYFISETKMKNRHVTVFVVGVAGTSREEEVRNALTRAGANDLEMV</sequence>
<dbReference type="Proteomes" id="UP000000365">
    <property type="component" value="Chromosome"/>
</dbReference>
<dbReference type="RefSeq" id="WP_011833249.1">
    <property type="nucleotide sequence ID" value="NC_008942.1"/>
</dbReference>
<proteinExistence type="predicted"/>
<keyword evidence="1" id="KW-1133">Transmembrane helix</keyword>
<dbReference type="STRING" id="410358.Mlab_0877"/>
<reference evidence="2 3" key="1">
    <citation type="journal article" date="2009" name="Stand. Genomic Sci.">
        <title>Complete genome sequence of Methanocorpusculum labreanum type strain Z.</title>
        <authorList>
            <person name="Anderson I.J."/>
            <person name="Sieprawska-Lupa M."/>
            <person name="Goltsman E."/>
            <person name="Lapidus A."/>
            <person name="Copeland A."/>
            <person name="Glavina Del Rio T."/>
            <person name="Tice H."/>
            <person name="Dalin E."/>
            <person name="Barry K."/>
            <person name="Pitluck S."/>
            <person name="Hauser L."/>
            <person name="Land M."/>
            <person name="Lucas S."/>
            <person name="Richardson P."/>
            <person name="Whitman W.B."/>
            <person name="Kyrpides N.C."/>
        </authorList>
    </citation>
    <scope>NUCLEOTIDE SEQUENCE [LARGE SCALE GENOMIC DNA]</scope>
    <source>
        <strain evidence="3">ATCC 43576 / DSM 4855 / Z</strain>
    </source>
</reference>
<evidence type="ECO:0000313" key="3">
    <source>
        <dbReference type="Proteomes" id="UP000000365"/>
    </source>
</evidence>
<keyword evidence="1" id="KW-0812">Transmembrane</keyword>
<feature type="transmembrane region" description="Helical" evidence="1">
    <location>
        <begin position="30"/>
        <end position="49"/>
    </location>
</feature>
<keyword evidence="3" id="KW-1185">Reference proteome</keyword>
<organism evidence="2 3">
    <name type="scientific">Methanocorpusculum labreanum (strain ATCC 43576 / DSM 4855 / Z)</name>
    <dbReference type="NCBI Taxonomy" id="410358"/>
    <lineage>
        <taxon>Archaea</taxon>
        <taxon>Methanobacteriati</taxon>
        <taxon>Methanobacteriota</taxon>
        <taxon>Stenosarchaea group</taxon>
        <taxon>Methanomicrobia</taxon>
        <taxon>Methanomicrobiales</taxon>
        <taxon>Methanocorpusculaceae</taxon>
        <taxon>Methanocorpusculum</taxon>
    </lineage>
</organism>
<dbReference type="KEGG" id="mla:Mlab_0877"/>
<dbReference type="GeneID" id="4795741"/>
<feature type="transmembrane region" description="Helical" evidence="1">
    <location>
        <begin position="6"/>
        <end position="23"/>
    </location>
</feature>
<protein>
    <submittedName>
        <fullName evidence="2">Uncharacterized protein</fullName>
    </submittedName>
</protein>
<name>A2SRU2_METLZ</name>
<evidence type="ECO:0000256" key="1">
    <source>
        <dbReference type="SAM" id="Phobius"/>
    </source>
</evidence>
<evidence type="ECO:0000313" key="2">
    <source>
        <dbReference type="EMBL" id="ABN07048.1"/>
    </source>
</evidence>
<keyword evidence="1" id="KW-0472">Membrane</keyword>
<dbReference type="OrthoDB" id="3263at2157"/>
<dbReference type="eggNOG" id="arCOG02747">
    <property type="taxonomic scope" value="Archaea"/>
</dbReference>
<accession>A2SRU2</accession>
<dbReference type="AlphaFoldDB" id="A2SRU2"/>
<dbReference type="HOGENOM" id="CLU_666678_0_0_2"/>
<dbReference type="EMBL" id="CP000559">
    <property type="protein sequence ID" value="ABN07048.1"/>
    <property type="molecule type" value="Genomic_DNA"/>
</dbReference>
<gene>
    <name evidence="2" type="ordered locus">Mlab_0877</name>
</gene>